<proteinExistence type="predicted"/>
<dbReference type="AlphaFoldDB" id="A0A9W4SCZ3"/>
<comment type="caution">
    <text evidence="1">The sequence shown here is derived from an EMBL/GenBank/DDBJ whole genome shotgun (WGS) entry which is preliminary data.</text>
</comment>
<accession>A0A9W4SCZ3</accession>
<name>A0A9W4SCZ3_9GLOM</name>
<gene>
    <name evidence="1" type="ORF">FWILDA_LOCUS1928</name>
</gene>
<organism evidence="1 2">
    <name type="scientific">Funneliformis geosporum</name>
    <dbReference type="NCBI Taxonomy" id="1117311"/>
    <lineage>
        <taxon>Eukaryota</taxon>
        <taxon>Fungi</taxon>
        <taxon>Fungi incertae sedis</taxon>
        <taxon>Mucoromycota</taxon>
        <taxon>Glomeromycotina</taxon>
        <taxon>Glomeromycetes</taxon>
        <taxon>Glomerales</taxon>
        <taxon>Glomeraceae</taxon>
        <taxon>Funneliformis</taxon>
    </lineage>
</organism>
<evidence type="ECO:0000313" key="1">
    <source>
        <dbReference type="EMBL" id="CAI2165152.1"/>
    </source>
</evidence>
<keyword evidence="2" id="KW-1185">Reference proteome</keyword>
<dbReference type="EMBL" id="CAMKVN010000200">
    <property type="protein sequence ID" value="CAI2165152.1"/>
    <property type="molecule type" value="Genomic_DNA"/>
</dbReference>
<dbReference type="Proteomes" id="UP001153678">
    <property type="component" value="Unassembled WGS sequence"/>
</dbReference>
<protein>
    <submittedName>
        <fullName evidence="1">7714_t:CDS:1</fullName>
    </submittedName>
</protein>
<evidence type="ECO:0000313" key="2">
    <source>
        <dbReference type="Proteomes" id="UP001153678"/>
    </source>
</evidence>
<sequence length="117" mass="14041">MSYWKHFDNADKKGNESNPLFETKFLESIVEKYQPKNIFSNLPQQTKFRESILEIESNLHFLRIGFDLKYKGNKKIDWVASLQAKIKSRDKNRTKTQQEEDFTKMTNYLAREHMSFI</sequence>
<reference evidence="1" key="1">
    <citation type="submission" date="2022-08" db="EMBL/GenBank/DDBJ databases">
        <authorList>
            <person name="Kallberg Y."/>
            <person name="Tangrot J."/>
            <person name="Rosling A."/>
        </authorList>
    </citation>
    <scope>NUCLEOTIDE SEQUENCE</scope>
    <source>
        <strain evidence="1">Wild A</strain>
    </source>
</reference>